<name>A0A0A9BLE6_ARUDO</name>
<dbReference type="AlphaFoldDB" id="A0A0A9BLE6"/>
<reference evidence="2" key="2">
    <citation type="journal article" date="2015" name="Data Brief">
        <title>Shoot transcriptome of the giant reed, Arundo donax.</title>
        <authorList>
            <person name="Barrero R.A."/>
            <person name="Guerrero F.D."/>
            <person name="Moolhuijzen P."/>
            <person name="Goolsby J.A."/>
            <person name="Tidwell J."/>
            <person name="Bellgard S.E."/>
            <person name="Bellgard M.I."/>
        </authorList>
    </citation>
    <scope>NUCLEOTIDE SEQUENCE</scope>
    <source>
        <tissue evidence="2">Shoot tissue taken approximately 20 cm above the soil surface</tissue>
    </source>
</reference>
<proteinExistence type="predicted"/>
<accession>A0A0A9BLE6</accession>
<reference evidence="2" key="1">
    <citation type="submission" date="2014-09" db="EMBL/GenBank/DDBJ databases">
        <authorList>
            <person name="Magalhaes I.L.F."/>
            <person name="Oliveira U."/>
            <person name="Santos F.R."/>
            <person name="Vidigal T.H.D.A."/>
            <person name="Brescovit A.D."/>
            <person name="Santos A.J."/>
        </authorList>
    </citation>
    <scope>NUCLEOTIDE SEQUENCE</scope>
    <source>
        <tissue evidence="2">Shoot tissue taken approximately 20 cm above the soil surface</tissue>
    </source>
</reference>
<organism evidence="2">
    <name type="scientific">Arundo donax</name>
    <name type="common">Giant reed</name>
    <name type="synonym">Donax arundinaceus</name>
    <dbReference type="NCBI Taxonomy" id="35708"/>
    <lineage>
        <taxon>Eukaryota</taxon>
        <taxon>Viridiplantae</taxon>
        <taxon>Streptophyta</taxon>
        <taxon>Embryophyta</taxon>
        <taxon>Tracheophyta</taxon>
        <taxon>Spermatophyta</taxon>
        <taxon>Magnoliopsida</taxon>
        <taxon>Liliopsida</taxon>
        <taxon>Poales</taxon>
        <taxon>Poaceae</taxon>
        <taxon>PACMAD clade</taxon>
        <taxon>Arundinoideae</taxon>
        <taxon>Arundineae</taxon>
        <taxon>Arundo</taxon>
    </lineage>
</organism>
<evidence type="ECO:0000313" key="2">
    <source>
        <dbReference type="EMBL" id="JAD64176.1"/>
    </source>
</evidence>
<evidence type="ECO:0000256" key="1">
    <source>
        <dbReference type="SAM" id="MobiDB-lite"/>
    </source>
</evidence>
<sequence length="22" mass="2526">MQVLLGGARRLRRARDQNMRGA</sequence>
<feature type="region of interest" description="Disordered" evidence="1">
    <location>
        <begin position="1"/>
        <end position="22"/>
    </location>
</feature>
<protein>
    <submittedName>
        <fullName evidence="2">Uncharacterized protein</fullName>
    </submittedName>
</protein>
<dbReference type="EMBL" id="GBRH01233719">
    <property type="protein sequence ID" value="JAD64176.1"/>
    <property type="molecule type" value="Transcribed_RNA"/>
</dbReference>